<organism evidence="1">
    <name type="scientific">viral metagenome</name>
    <dbReference type="NCBI Taxonomy" id="1070528"/>
    <lineage>
        <taxon>unclassified sequences</taxon>
        <taxon>metagenomes</taxon>
        <taxon>organismal metagenomes</taxon>
    </lineage>
</organism>
<sequence>MNNNAKLLLIFLVISAAFNFYQANEVNALQSKANLVSAYYQSEIARLYDFHLDCIADLHEYYKGK</sequence>
<reference evidence="1" key="1">
    <citation type="submission" date="2020-03" db="EMBL/GenBank/DDBJ databases">
        <title>The deep terrestrial virosphere.</title>
        <authorList>
            <person name="Holmfeldt K."/>
            <person name="Nilsson E."/>
            <person name="Simone D."/>
            <person name="Lopez-Fernandez M."/>
            <person name="Wu X."/>
            <person name="de Brujin I."/>
            <person name="Lundin D."/>
            <person name="Andersson A."/>
            <person name="Bertilsson S."/>
            <person name="Dopson M."/>
        </authorList>
    </citation>
    <scope>NUCLEOTIDE SEQUENCE</scope>
    <source>
        <strain evidence="3">MM415A00385</strain>
        <strain evidence="2">MM415B00526</strain>
        <strain evidence="1">TM448A04438</strain>
    </source>
</reference>
<dbReference type="EMBL" id="MT141516">
    <property type="protein sequence ID" value="QJA64266.1"/>
    <property type="molecule type" value="Genomic_DNA"/>
</dbReference>
<dbReference type="AlphaFoldDB" id="A0A6H2A3T4"/>
<accession>A0A6H2A3T4</accession>
<proteinExistence type="predicted"/>
<dbReference type="EMBL" id="MT144483">
    <property type="protein sequence ID" value="QJA54175.1"/>
    <property type="molecule type" value="Genomic_DNA"/>
</dbReference>
<evidence type="ECO:0000313" key="3">
    <source>
        <dbReference type="EMBL" id="QJA82649.1"/>
    </source>
</evidence>
<evidence type="ECO:0000313" key="1">
    <source>
        <dbReference type="EMBL" id="QJA54175.1"/>
    </source>
</evidence>
<dbReference type="EMBL" id="MT142492">
    <property type="protein sequence ID" value="QJA82649.1"/>
    <property type="molecule type" value="Genomic_DNA"/>
</dbReference>
<protein>
    <submittedName>
        <fullName evidence="1">Uncharacterized protein</fullName>
    </submittedName>
</protein>
<evidence type="ECO:0000313" key="2">
    <source>
        <dbReference type="EMBL" id="QJA64266.1"/>
    </source>
</evidence>
<name>A0A6H2A3T4_9ZZZZ</name>
<gene>
    <name evidence="3" type="ORF">MM415A00385_0039</name>
    <name evidence="2" type="ORF">MM415B00526_0029</name>
    <name evidence="1" type="ORF">TM448A04438_0005</name>
</gene>